<feature type="binding site" evidence="6">
    <location>
        <position position="275"/>
    </location>
    <ligand>
        <name>S-adenosyl-L-methionine</name>
        <dbReference type="ChEBI" id="CHEBI:59789"/>
    </ligand>
</feature>
<dbReference type="GO" id="GO:0008168">
    <property type="term" value="F:methyltransferase activity"/>
    <property type="evidence" value="ECO:0007669"/>
    <property type="project" value="UniProtKB-KW"/>
</dbReference>
<keyword evidence="2 6" id="KW-0489">Methyltransferase</keyword>
<dbReference type="GO" id="GO:0032259">
    <property type="term" value="P:methylation"/>
    <property type="evidence" value="ECO:0007669"/>
    <property type="project" value="UniProtKB-KW"/>
</dbReference>
<dbReference type="Pfam" id="PF05958">
    <property type="entry name" value="tRNA_U5-meth_tr"/>
    <property type="match status" value="1"/>
</dbReference>
<dbReference type="Proteomes" id="UP001166585">
    <property type="component" value="Unassembled WGS sequence"/>
</dbReference>
<keyword evidence="4 6" id="KW-0949">S-adenosyl-L-methionine</keyword>
<keyword evidence="1" id="KW-0479">Metal-binding</keyword>
<dbReference type="CDD" id="cd02440">
    <property type="entry name" value="AdoMet_MTases"/>
    <property type="match status" value="1"/>
</dbReference>
<dbReference type="PANTHER" id="PTHR11061:SF49">
    <property type="entry name" value="23S RRNA (URACIL(1939)-C(5))-METHYLTRANSFERASE RLMD"/>
    <property type="match status" value="1"/>
</dbReference>
<reference evidence="8" key="1">
    <citation type="submission" date="2021-05" db="EMBL/GenBank/DDBJ databases">
        <authorList>
            <person name="Sun Q."/>
            <person name="Inoue M."/>
        </authorList>
    </citation>
    <scope>NUCLEOTIDE SEQUENCE</scope>
    <source>
        <strain evidence="8">VKM B-3255</strain>
    </source>
</reference>
<dbReference type="RefSeq" id="WP_213754634.1">
    <property type="nucleotide sequence ID" value="NZ_JAHCQH010000015.1"/>
</dbReference>
<dbReference type="InterPro" id="IPR010280">
    <property type="entry name" value="U5_MeTrfase_fam"/>
</dbReference>
<feature type="active site" description="Nucleophile" evidence="6">
    <location>
        <position position="396"/>
    </location>
</feature>
<gene>
    <name evidence="8" type="ORF">KIP89_06670</name>
</gene>
<dbReference type="PROSITE" id="PS51687">
    <property type="entry name" value="SAM_MT_RNA_M5U"/>
    <property type="match status" value="1"/>
</dbReference>
<dbReference type="Gene3D" id="2.40.50.140">
    <property type="entry name" value="Nucleic acid-binding proteins"/>
    <property type="match status" value="1"/>
</dbReference>
<dbReference type="EMBL" id="JAHCQH010000015">
    <property type="protein sequence ID" value="MBS9476785.1"/>
    <property type="molecule type" value="Genomic_DNA"/>
</dbReference>
<dbReference type="InterPro" id="IPR030390">
    <property type="entry name" value="MeTrfase_TrmA_AS"/>
</dbReference>
<evidence type="ECO:0000256" key="3">
    <source>
        <dbReference type="ARBA" id="ARBA00022679"/>
    </source>
</evidence>
<dbReference type="InterPro" id="IPR012340">
    <property type="entry name" value="NA-bd_OB-fold"/>
</dbReference>
<evidence type="ECO:0000256" key="4">
    <source>
        <dbReference type="ARBA" id="ARBA00022691"/>
    </source>
</evidence>
<keyword evidence="5" id="KW-0411">Iron-sulfur</keyword>
<keyword evidence="1" id="KW-0408">Iron</keyword>
<feature type="binding site" evidence="6">
    <location>
        <position position="370"/>
    </location>
    <ligand>
        <name>S-adenosyl-L-methionine</name>
        <dbReference type="ChEBI" id="CHEBI:59789"/>
    </ligand>
</feature>
<evidence type="ECO:0000256" key="2">
    <source>
        <dbReference type="ARBA" id="ARBA00022603"/>
    </source>
</evidence>
<comment type="similarity">
    <text evidence="6">Belongs to the class I-like SAM-binding methyltransferase superfamily. RNA M5U methyltransferase family.</text>
</comment>
<keyword evidence="1" id="KW-0004">4Fe-4S</keyword>
<evidence type="ECO:0000313" key="8">
    <source>
        <dbReference type="EMBL" id="MBS9476785.1"/>
    </source>
</evidence>
<comment type="caution">
    <text evidence="8">The sequence shown here is derived from an EMBL/GenBank/DDBJ whole genome shotgun (WGS) entry which is preliminary data.</text>
</comment>
<dbReference type="SUPFAM" id="SSF50249">
    <property type="entry name" value="Nucleic acid-binding proteins"/>
    <property type="match status" value="1"/>
</dbReference>
<feature type="active site" evidence="7">
    <location>
        <position position="396"/>
    </location>
</feature>
<dbReference type="SUPFAM" id="SSF53335">
    <property type="entry name" value="S-adenosyl-L-methionine-dependent methyltransferases"/>
    <property type="match status" value="1"/>
</dbReference>
<evidence type="ECO:0000256" key="5">
    <source>
        <dbReference type="ARBA" id="ARBA00023014"/>
    </source>
</evidence>
<evidence type="ECO:0000256" key="6">
    <source>
        <dbReference type="PROSITE-ProRule" id="PRU01024"/>
    </source>
</evidence>
<dbReference type="Gene3D" id="2.40.50.1070">
    <property type="match status" value="1"/>
</dbReference>
<accession>A0ABS5R538</accession>
<keyword evidence="3 6" id="KW-0808">Transferase</keyword>
<keyword evidence="9" id="KW-1185">Reference proteome</keyword>
<protein>
    <submittedName>
        <fullName evidence="8">Class I SAM-dependent RNA methyltransferase</fullName>
    </submittedName>
</protein>
<feature type="binding site" evidence="6">
    <location>
        <position position="322"/>
    </location>
    <ligand>
        <name>S-adenosyl-L-methionine</name>
        <dbReference type="ChEBI" id="CHEBI:59789"/>
    </ligand>
</feature>
<sequence length="438" mass="46432">MTRGARPSPASPLSEPVHTAPIVHPTALTIHHLGQRGDGVAETAEGPVYVPLTLPGEIVEAELSHDRGKLISILQPSAERIEPICRHVGQCGGCSLQHWEASKYHAWKRELVADALARVGLSPEIKDLIPAHGEGRRRAVFHARSTGGSAGRGNDILAVGFAGRRSHAIVAIDSCPILAPGLDGALPAAWAVAQLLAPLAKPLDIQVTATDTGLDMDVRGSGPLRPALVARLADLAERHGLARLTRHGELVLQREPPVITMGSARVPLPPGSFLQATAAGEETLAGLVLEATKGAARVADLFSGVGTFALRLARKARVSAYESSDLAVDALTRATRGVSGLKPVSAEVRDLFRRPLYPLELKNFDAVVFDPPRQGAEAQAQQLALSKVPLVVGVSCDPASFARDAKILTDKGYRLDSVTPVDQFLYSAHVELVGVFRR</sequence>
<dbReference type="InterPro" id="IPR029063">
    <property type="entry name" value="SAM-dependent_MTases_sf"/>
</dbReference>
<organism evidence="8 9">
    <name type="scientific">Ancylobacter radicis</name>
    <dbReference type="NCBI Taxonomy" id="2836179"/>
    <lineage>
        <taxon>Bacteria</taxon>
        <taxon>Pseudomonadati</taxon>
        <taxon>Pseudomonadota</taxon>
        <taxon>Alphaproteobacteria</taxon>
        <taxon>Hyphomicrobiales</taxon>
        <taxon>Xanthobacteraceae</taxon>
        <taxon>Ancylobacter</taxon>
    </lineage>
</organism>
<dbReference type="PANTHER" id="PTHR11061">
    <property type="entry name" value="RNA M5U METHYLTRANSFERASE"/>
    <property type="match status" value="1"/>
</dbReference>
<feature type="binding site" evidence="6">
    <location>
        <position position="302"/>
    </location>
    <ligand>
        <name>S-adenosyl-L-methionine</name>
        <dbReference type="ChEBI" id="CHEBI:59789"/>
    </ligand>
</feature>
<dbReference type="PROSITE" id="PS01230">
    <property type="entry name" value="TRMA_1"/>
    <property type="match status" value="1"/>
</dbReference>
<evidence type="ECO:0000256" key="7">
    <source>
        <dbReference type="PROSITE-ProRule" id="PRU10015"/>
    </source>
</evidence>
<proteinExistence type="inferred from homology"/>
<evidence type="ECO:0000256" key="1">
    <source>
        <dbReference type="ARBA" id="ARBA00022485"/>
    </source>
</evidence>
<evidence type="ECO:0000313" key="9">
    <source>
        <dbReference type="Proteomes" id="UP001166585"/>
    </source>
</evidence>
<dbReference type="Gene3D" id="3.40.50.150">
    <property type="entry name" value="Vaccinia Virus protein VP39"/>
    <property type="match status" value="1"/>
</dbReference>
<name>A0ABS5R538_9HYPH</name>